<evidence type="ECO:0000313" key="3">
    <source>
        <dbReference type="Proteomes" id="UP001603978"/>
    </source>
</evidence>
<evidence type="ECO:0000256" key="1">
    <source>
        <dbReference type="SAM" id="Phobius"/>
    </source>
</evidence>
<accession>A0ABW7ADG0</accession>
<keyword evidence="1" id="KW-0812">Transmembrane</keyword>
<feature type="transmembrane region" description="Helical" evidence="1">
    <location>
        <begin position="124"/>
        <end position="142"/>
    </location>
</feature>
<feature type="transmembrane region" description="Helical" evidence="1">
    <location>
        <begin position="67"/>
        <end position="86"/>
    </location>
</feature>
<keyword evidence="1" id="KW-1133">Transmembrane helix</keyword>
<comment type="caution">
    <text evidence="2">The sequence shown here is derived from an EMBL/GenBank/DDBJ whole genome shotgun (WGS) entry which is preliminary data.</text>
</comment>
<reference evidence="2 3" key="1">
    <citation type="submission" date="2024-10" db="EMBL/GenBank/DDBJ databases">
        <authorList>
            <person name="Topkara A.R."/>
            <person name="Saygin H."/>
        </authorList>
    </citation>
    <scope>NUCLEOTIDE SEQUENCE [LARGE SCALE GENOMIC DNA]</scope>
    <source>
        <strain evidence="2 3">M3C6</strain>
    </source>
</reference>
<organism evidence="2 3">
    <name type="scientific">Nonomuraea marmarensis</name>
    <dbReference type="NCBI Taxonomy" id="3351344"/>
    <lineage>
        <taxon>Bacteria</taxon>
        <taxon>Bacillati</taxon>
        <taxon>Actinomycetota</taxon>
        <taxon>Actinomycetes</taxon>
        <taxon>Streptosporangiales</taxon>
        <taxon>Streptosporangiaceae</taxon>
        <taxon>Nonomuraea</taxon>
    </lineage>
</organism>
<dbReference type="EMBL" id="JBICRM010000010">
    <property type="protein sequence ID" value="MFG1705381.1"/>
    <property type="molecule type" value="Genomic_DNA"/>
</dbReference>
<keyword evidence="3" id="KW-1185">Reference proteome</keyword>
<sequence>MSETFIRHALTALTAIGVFGAAFELAAEQHWQTTEQMIPWGAIVLLGMAVLLLLGNDSPRLVAAARLLALVVLLASVFGVYAHVAANYDAGPLDQRYSATWDILPVVTRWWYALTKVVGPAPPLAPGMLGQSALLLLLATRIRRKPAEDATRGQGS</sequence>
<keyword evidence="1" id="KW-0472">Membrane</keyword>
<dbReference type="Proteomes" id="UP001603978">
    <property type="component" value="Unassembled WGS sequence"/>
</dbReference>
<feature type="transmembrane region" description="Helical" evidence="1">
    <location>
        <begin position="37"/>
        <end position="55"/>
    </location>
</feature>
<proteinExistence type="predicted"/>
<gene>
    <name evidence="2" type="ORF">ACFLIM_19505</name>
</gene>
<evidence type="ECO:0000313" key="2">
    <source>
        <dbReference type="EMBL" id="MFG1705381.1"/>
    </source>
</evidence>
<name>A0ABW7ADG0_9ACTN</name>
<protein>
    <submittedName>
        <fullName evidence="2">Uncharacterized protein</fullName>
    </submittedName>
</protein>
<dbReference type="RefSeq" id="WP_393167341.1">
    <property type="nucleotide sequence ID" value="NZ_JBICRM010000010.1"/>
</dbReference>